<proteinExistence type="predicted"/>
<dbReference type="Proteomes" id="UP000310066">
    <property type="component" value="Unassembled WGS sequence"/>
</dbReference>
<organism evidence="2 3">
    <name type="scientific">Friedmanniomyces endolithicus</name>
    <dbReference type="NCBI Taxonomy" id="329885"/>
    <lineage>
        <taxon>Eukaryota</taxon>
        <taxon>Fungi</taxon>
        <taxon>Dikarya</taxon>
        <taxon>Ascomycota</taxon>
        <taxon>Pezizomycotina</taxon>
        <taxon>Dothideomycetes</taxon>
        <taxon>Dothideomycetidae</taxon>
        <taxon>Mycosphaerellales</taxon>
        <taxon>Teratosphaeriaceae</taxon>
        <taxon>Friedmanniomyces</taxon>
    </lineage>
</organism>
<evidence type="ECO:0000256" key="1">
    <source>
        <dbReference type="SAM" id="MobiDB-lite"/>
    </source>
</evidence>
<sequence>MCIYDATHYACTAEDMILVQQCPCLPHCLPHIRQTLFRTTVCRLCAIAGLEEGARIVSAAGVREEGGCYGGVARPWEMSRRHFRGEGAGSLGLGMGLRGGAADLSRDECVDGIAEAASGMGRAGGEHAELYERMGQTGDPTMVEGSSAHGDDREERDVDEEEYVDAL</sequence>
<reference evidence="2 3" key="1">
    <citation type="submission" date="2017-03" db="EMBL/GenBank/DDBJ databases">
        <title>Genomes of endolithic fungi from Antarctica.</title>
        <authorList>
            <person name="Coleine C."/>
            <person name="Masonjones S."/>
            <person name="Stajich J.E."/>
        </authorList>
    </citation>
    <scope>NUCLEOTIDE SEQUENCE [LARGE SCALE GENOMIC DNA]</scope>
    <source>
        <strain evidence="2 3">CCFEE 5311</strain>
    </source>
</reference>
<protein>
    <submittedName>
        <fullName evidence="2">Uncharacterized protein</fullName>
    </submittedName>
</protein>
<dbReference type="OrthoDB" id="3889507at2759"/>
<name>A0A4U0UT71_9PEZI</name>
<accession>A0A4U0UT71</accession>
<evidence type="ECO:0000313" key="2">
    <source>
        <dbReference type="EMBL" id="TKA39170.1"/>
    </source>
</evidence>
<gene>
    <name evidence="2" type="ORF">B0A54_08479</name>
</gene>
<dbReference type="AlphaFoldDB" id="A0A4U0UT71"/>
<evidence type="ECO:0000313" key="3">
    <source>
        <dbReference type="Proteomes" id="UP000310066"/>
    </source>
</evidence>
<feature type="compositionally biased region" description="Acidic residues" evidence="1">
    <location>
        <begin position="157"/>
        <end position="167"/>
    </location>
</feature>
<feature type="region of interest" description="Disordered" evidence="1">
    <location>
        <begin position="135"/>
        <end position="167"/>
    </location>
</feature>
<comment type="caution">
    <text evidence="2">The sequence shown here is derived from an EMBL/GenBank/DDBJ whole genome shotgun (WGS) entry which is preliminary data.</text>
</comment>
<dbReference type="EMBL" id="NAJP01000040">
    <property type="protein sequence ID" value="TKA39170.1"/>
    <property type="molecule type" value="Genomic_DNA"/>
</dbReference>